<feature type="compositionally biased region" description="Polar residues" evidence="2">
    <location>
        <begin position="32"/>
        <end position="46"/>
    </location>
</feature>
<evidence type="ECO:0000256" key="1">
    <source>
        <dbReference type="PROSITE-ProRule" id="PRU00042"/>
    </source>
</evidence>
<dbReference type="EMBL" id="KZ805300">
    <property type="protein sequence ID" value="PVI08539.1"/>
    <property type="molecule type" value="Genomic_DNA"/>
</dbReference>
<feature type="compositionally biased region" description="Basic and acidic residues" evidence="2">
    <location>
        <begin position="256"/>
        <end position="324"/>
    </location>
</feature>
<dbReference type="OrthoDB" id="5424797at2759"/>
<feature type="compositionally biased region" description="Basic and acidic residues" evidence="2">
    <location>
        <begin position="1092"/>
        <end position="1107"/>
    </location>
</feature>
<feature type="region of interest" description="Disordered" evidence="2">
    <location>
        <begin position="782"/>
        <end position="861"/>
    </location>
</feature>
<sequence length="1149" mass="126187">MSSNSYNPYNYNYQQSAPQQQYSTYQTASATNNPPQASASVSRQYQPTTQAADYGFYQAHSYGTHGNGYDAAQDRSGTWNSTSYGANRETTSRAAEVLHNMSNTAHSSNSTNQSTFPSVNAAPAPRYTTAPMSSRDQSQARPPSVNTNRAQASAARGNNSPALPTSNSSQRPAKSYSQNQFNQPQRTASPAQYKSSQPQYSTEHSNRQLPNPTYYSYSASHATAPISQTTTTAPESMGQTTTTVDPMAVYDPWPEYQRKAEAQKAQKAIEDAARLEEEKKAEQRRQDGEQKRQEEERRKAQEEAKRKKEEEEQERRRQEEERARSAQMARTQQGDSQRQTASSEPTSNAMEDEIRALMSKMREFNSKDPALLARIWEEECRAKAPKSPTVQSKPTPQAAAPPPQTQTPPTATPRQSAASMESVPPKAAKPTKISKAKATPVPAQPIAKPVESPTINRPKGSTVWPPEKKAHLASAAASYLSAHEPNRPVEANEILLMLDRNPSYIELCEQLEQIGLVLERAAFAKTLLAAVPDVNSGSRPKPGPAGPVNAPQRVQVATPAIMKSAAVRTPATPAGQSQAETPGLNTTHYPPFPENNAPVAEMIPINPEQRHPPTKEEAARKRTFGDLVDLTQMPDDEDEPALKKHDPGRSHQSPFSPMQNASELQEGSPANFPLPAHTVARPAHQAPPPFELRHQVLVQPLDRKNALRRNTYNIKTIARDVLLACGRHPDTRQLNQHLDILKTTLPQITNDADLSTLRWDLIDPGNAPAGYFKEDVHDLAADADDEDDSDEEDRVQQSHGPSATSAVQKRPQAPVEALNPFQPKRRGRPPRSSLPGEAAPSTPKQRPVSTTMAASAPHPSTTAAGVGYSAFRSATQYDADGNPLPKKRGRPVGWRKSLHGSAAALTHSNPNGYTGPRPLPHNSRVSMPLNSGTGSNPIRLDSRSPSVVPGYKSFKCKWQGCVAELHNLETLRKHVFKVHRKESPSGMLECSWNDCADVASHDPLSNMRIESAKTFARESDWQEHLVQTHFQPLAWTFGDGQAGGVSDTNDSEAYLSDAQGRSVTPRIIRPEYLSENGYSDSAEPAPQRKRPKDSQEQDARGVQDRMISRKKRIGGPGMDRGGSTFVNEKRRRGFVDVTDTEEEIVDAES</sequence>
<organism evidence="4 5">
    <name type="scientific">Periconia macrospinosa</name>
    <dbReference type="NCBI Taxonomy" id="97972"/>
    <lineage>
        <taxon>Eukaryota</taxon>
        <taxon>Fungi</taxon>
        <taxon>Dikarya</taxon>
        <taxon>Ascomycota</taxon>
        <taxon>Pezizomycotina</taxon>
        <taxon>Dothideomycetes</taxon>
        <taxon>Pleosporomycetidae</taxon>
        <taxon>Pleosporales</taxon>
        <taxon>Massarineae</taxon>
        <taxon>Periconiaceae</taxon>
        <taxon>Periconia</taxon>
    </lineage>
</organism>
<feature type="compositionally biased region" description="Polar residues" evidence="2">
    <location>
        <begin position="797"/>
        <end position="807"/>
    </location>
</feature>
<reference evidence="4 5" key="1">
    <citation type="journal article" date="2018" name="Sci. Rep.">
        <title>Comparative genomics provides insights into the lifestyle and reveals functional heterogeneity of dark septate endophytic fungi.</title>
        <authorList>
            <person name="Knapp D.G."/>
            <person name="Nemeth J.B."/>
            <person name="Barry K."/>
            <person name="Hainaut M."/>
            <person name="Henrissat B."/>
            <person name="Johnson J."/>
            <person name="Kuo A."/>
            <person name="Lim J.H.P."/>
            <person name="Lipzen A."/>
            <person name="Nolan M."/>
            <person name="Ohm R.A."/>
            <person name="Tamas L."/>
            <person name="Grigoriev I.V."/>
            <person name="Spatafora J.W."/>
            <person name="Nagy L.G."/>
            <person name="Kovacs G.M."/>
        </authorList>
    </citation>
    <scope>NUCLEOTIDE SEQUENCE [LARGE SCALE GENOMIC DNA]</scope>
    <source>
        <strain evidence="4 5">DSE2036</strain>
    </source>
</reference>
<keyword evidence="1" id="KW-0479">Metal-binding</keyword>
<feature type="region of interest" description="Disordered" evidence="2">
    <location>
        <begin position="104"/>
        <end position="355"/>
    </location>
</feature>
<keyword evidence="5" id="KW-1185">Reference proteome</keyword>
<feature type="compositionally biased region" description="Polar residues" evidence="2">
    <location>
        <begin position="130"/>
        <end position="244"/>
    </location>
</feature>
<evidence type="ECO:0000313" key="4">
    <source>
        <dbReference type="EMBL" id="PVI08539.1"/>
    </source>
</evidence>
<feature type="region of interest" description="Disordered" evidence="2">
    <location>
        <begin position="382"/>
        <end position="465"/>
    </location>
</feature>
<evidence type="ECO:0000259" key="3">
    <source>
        <dbReference type="PROSITE" id="PS50157"/>
    </source>
</evidence>
<feature type="region of interest" description="Disordered" evidence="2">
    <location>
        <begin position="1"/>
        <end position="46"/>
    </location>
</feature>
<gene>
    <name evidence="4" type="ORF">DM02DRAFT_5167</name>
</gene>
<feature type="compositionally biased region" description="Acidic residues" evidence="2">
    <location>
        <begin position="1138"/>
        <end position="1149"/>
    </location>
</feature>
<evidence type="ECO:0000256" key="2">
    <source>
        <dbReference type="SAM" id="MobiDB-lite"/>
    </source>
</evidence>
<feature type="region of interest" description="Disordered" evidence="2">
    <location>
        <begin position="1071"/>
        <end position="1149"/>
    </location>
</feature>
<name>A0A2V1EEQ2_9PLEO</name>
<feature type="region of interest" description="Disordered" evidence="2">
    <location>
        <begin position="902"/>
        <end position="944"/>
    </location>
</feature>
<feature type="compositionally biased region" description="Low complexity" evidence="2">
    <location>
        <begin position="849"/>
        <end position="861"/>
    </location>
</feature>
<feature type="compositionally biased region" description="Basic and acidic residues" evidence="2">
    <location>
        <begin position="608"/>
        <end position="624"/>
    </location>
</feature>
<feature type="compositionally biased region" description="Polar residues" evidence="2">
    <location>
        <begin position="574"/>
        <end position="588"/>
    </location>
</feature>
<proteinExistence type="predicted"/>
<feature type="compositionally biased region" description="Polar residues" evidence="2">
    <location>
        <begin position="331"/>
        <end position="349"/>
    </location>
</feature>
<dbReference type="SMART" id="SM00355">
    <property type="entry name" value="ZnF_C2H2"/>
    <property type="match status" value="2"/>
</dbReference>
<feature type="region of interest" description="Disordered" evidence="2">
    <location>
        <begin position="568"/>
        <end position="686"/>
    </location>
</feature>
<feature type="compositionally biased region" description="Polar residues" evidence="2">
    <location>
        <begin position="650"/>
        <end position="665"/>
    </location>
</feature>
<dbReference type="PROSITE" id="PS00028">
    <property type="entry name" value="ZINC_FINGER_C2H2_1"/>
    <property type="match status" value="1"/>
</dbReference>
<dbReference type="STRING" id="97972.A0A2V1EEQ2"/>
<evidence type="ECO:0000313" key="5">
    <source>
        <dbReference type="Proteomes" id="UP000244855"/>
    </source>
</evidence>
<feature type="compositionally biased region" description="Polar residues" evidence="2">
    <location>
        <begin position="104"/>
        <end position="118"/>
    </location>
</feature>
<dbReference type="Proteomes" id="UP000244855">
    <property type="component" value="Unassembled WGS sequence"/>
</dbReference>
<accession>A0A2V1EEQ2</accession>
<dbReference type="InterPro" id="IPR013087">
    <property type="entry name" value="Znf_C2H2_type"/>
</dbReference>
<feature type="domain" description="C2H2-type" evidence="3">
    <location>
        <begin position="954"/>
        <end position="984"/>
    </location>
</feature>
<keyword evidence="1" id="KW-0862">Zinc</keyword>
<dbReference type="PROSITE" id="PS50157">
    <property type="entry name" value="ZINC_FINGER_C2H2_2"/>
    <property type="match status" value="1"/>
</dbReference>
<dbReference type="AlphaFoldDB" id="A0A2V1EEQ2"/>
<feature type="compositionally biased region" description="Acidic residues" evidence="2">
    <location>
        <begin position="782"/>
        <end position="793"/>
    </location>
</feature>
<keyword evidence="1" id="KW-0863">Zinc-finger</keyword>
<feature type="compositionally biased region" description="Low complexity" evidence="2">
    <location>
        <begin position="1"/>
        <end position="31"/>
    </location>
</feature>
<protein>
    <recommendedName>
        <fullName evidence="3">C2H2-type domain-containing protein</fullName>
    </recommendedName>
</protein>
<feature type="compositionally biased region" description="Basic and acidic residues" evidence="2">
    <location>
        <begin position="640"/>
        <end position="649"/>
    </location>
</feature>
<feature type="compositionally biased region" description="Polar residues" evidence="2">
    <location>
        <begin position="923"/>
        <end position="936"/>
    </location>
</feature>
<dbReference type="GO" id="GO:0008270">
    <property type="term" value="F:zinc ion binding"/>
    <property type="evidence" value="ECO:0007669"/>
    <property type="project" value="UniProtKB-KW"/>
</dbReference>